<evidence type="ECO:0000259" key="1">
    <source>
        <dbReference type="SMART" id="SM00836"/>
    </source>
</evidence>
<dbReference type="GO" id="GO:0005524">
    <property type="term" value="F:ATP binding"/>
    <property type="evidence" value="ECO:0007669"/>
    <property type="project" value="InterPro"/>
</dbReference>
<evidence type="ECO:0000313" key="2">
    <source>
        <dbReference type="EMBL" id="KAG8182444.1"/>
    </source>
</evidence>
<dbReference type="Proteomes" id="UP000827092">
    <property type="component" value="Unassembled WGS sequence"/>
</dbReference>
<dbReference type="EMBL" id="JAFNEN010000462">
    <property type="protein sequence ID" value="KAG8182444.1"/>
    <property type="molecule type" value="Genomic_DNA"/>
</dbReference>
<dbReference type="GO" id="GO:0000049">
    <property type="term" value="F:tRNA binding"/>
    <property type="evidence" value="ECO:0007669"/>
    <property type="project" value="TreeGrafter"/>
</dbReference>
<dbReference type="Pfam" id="PF05746">
    <property type="entry name" value="DALR_1"/>
    <property type="match status" value="1"/>
</dbReference>
<dbReference type="PANTHER" id="PTHR16043:SF1">
    <property type="entry name" value="DALR ANTICODON-BINDING DOMAIN-CONTAINING PROTEIN 3"/>
    <property type="match status" value="1"/>
</dbReference>
<accession>A0AAV6UEM1</accession>
<dbReference type="Gene3D" id="1.10.730.10">
    <property type="entry name" value="Isoleucyl-tRNA Synthetase, Domain 1"/>
    <property type="match status" value="1"/>
</dbReference>
<dbReference type="InterPro" id="IPR009080">
    <property type="entry name" value="tRNAsynth_Ia_anticodon-bd"/>
</dbReference>
<feature type="domain" description="DALR anticodon binding" evidence="1">
    <location>
        <begin position="381"/>
        <end position="511"/>
    </location>
</feature>
<evidence type="ECO:0000313" key="3">
    <source>
        <dbReference type="Proteomes" id="UP000827092"/>
    </source>
</evidence>
<gene>
    <name evidence="2" type="ORF">JTE90_012458</name>
</gene>
<comment type="caution">
    <text evidence="2">The sequence shown here is derived from an EMBL/GenBank/DDBJ whole genome shotgun (WGS) entry which is preliminary data.</text>
</comment>
<dbReference type="GO" id="GO:0004814">
    <property type="term" value="F:arginine-tRNA ligase activity"/>
    <property type="evidence" value="ECO:0007669"/>
    <property type="project" value="InterPro"/>
</dbReference>
<protein>
    <recommendedName>
        <fullName evidence="1">DALR anticodon binding domain-containing protein</fullName>
    </recommendedName>
</protein>
<dbReference type="GO" id="GO:0006420">
    <property type="term" value="P:arginyl-tRNA aminoacylation"/>
    <property type="evidence" value="ECO:0007669"/>
    <property type="project" value="InterPro"/>
</dbReference>
<dbReference type="AlphaFoldDB" id="A0AAV6UEM1"/>
<dbReference type="InterPro" id="IPR008909">
    <property type="entry name" value="DALR_anticod-bd"/>
</dbReference>
<name>A0AAV6UEM1_9ARAC</name>
<dbReference type="InterPro" id="IPR037380">
    <property type="entry name" value="DALRD3"/>
</dbReference>
<dbReference type="SUPFAM" id="SSF47323">
    <property type="entry name" value="Anticodon-binding domain of a subclass of class I aminoacyl-tRNA synthetases"/>
    <property type="match status" value="1"/>
</dbReference>
<organism evidence="2 3">
    <name type="scientific">Oedothorax gibbosus</name>
    <dbReference type="NCBI Taxonomy" id="931172"/>
    <lineage>
        <taxon>Eukaryota</taxon>
        <taxon>Metazoa</taxon>
        <taxon>Ecdysozoa</taxon>
        <taxon>Arthropoda</taxon>
        <taxon>Chelicerata</taxon>
        <taxon>Arachnida</taxon>
        <taxon>Araneae</taxon>
        <taxon>Araneomorphae</taxon>
        <taxon>Entelegynae</taxon>
        <taxon>Araneoidea</taxon>
        <taxon>Linyphiidae</taxon>
        <taxon>Erigoninae</taxon>
        <taxon>Oedothorax</taxon>
    </lineage>
</organism>
<dbReference type="GO" id="GO:0106217">
    <property type="term" value="P:tRNA C3-cytosine methylation"/>
    <property type="evidence" value="ECO:0007669"/>
    <property type="project" value="TreeGrafter"/>
</dbReference>
<dbReference type="PANTHER" id="PTHR16043">
    <property type="entry name" value="DALRD3 PROTEIN"/>
    <property type="match status" value="1"/>
</dbReference>
<dbReference type="SMART" id="SM00836">
    <property type="entry name" value="DALR_1"/>
    <property type="match status" value="1"/>
</dbReference>
<keyword evidence="3" id="KW-1185">Reference proteome</keyword>
<reference evidence="2 3" key="1">
    <citation type="journal article" date="2022" name="Nat. Ecol. Evol.">
        <title>A masculinizing supergene underlies an exaggerated male reproductive morph in a spider.</title>
        <authorList>
            <person name="Hendrickx F."/>
            <person name="De Corte Z."/>
            <person name="Sonet G."/>
            <person name="Van Belleghem S.M."/>
            <person name="Kostlbacher S."/>
            <person name="Vangestel C."/>
        </authorList>
    </citation>
    <scope>NUCLEOTIDE SEQUENCE [LARGE SCALE GENOMIC DNA]</scope>
    <source>
        <strain evidence="2">W744_W776</strain>
    </source>
</reference>
<proteinExistence type="predicted"/>
<sequence>MASQERFECVDSNQSQCNRTYFFVNFENEVQVVFNNISKLSEVACVTVNIMKGSIYLKGDYFISLKSANCLQLNCNELLAKLKAISCVLSVEVDSKFNLVFFLDRSLVYKMALMEVFKYRDSYGMTTLNKSALIMIDDTESRSFYRQRNKFLAEHITSILSLNKIKVFNYSFQPSLKCQLTQNCTEKCSVVMEGLLADVETSEWRSDSHPDTALDARRYLVCKGLLDKYGKAIEIIIPTKDNLNWICMMKHFIEEHIGEVPDFILHIASQGQNRNFYRSGILLSMLVNDQINQVYIFNQSVQYKSDETIDAEAFVDEHRREIVQATMHKYDSYKPDDITWTKRIEALTNTAVMFEYLKQNHSSVLNLKSPSPSEKNFGVFAQYNFARLSNLFKNFEEKVAEGFYHPLPQIEDIDFNLLKLEEEWNLFHYVLSFPKLVQNLVKSLLPEEGKKFHGRLNRVCVMLQELCQLLSLYYSRIRILSGQQPHLQKTMNARLWLLRGVHQIFKNSFLMLKD</sequence>